<dbReference type="GO" id="GO:0006508">
    <property type="term" value="P:proteolysis"/>
    <property type="evidence" value="ECO:0007669"/>
    <property type="project" value="UniProtKB-KW"/>
</dbReference>
<protein>
    <recommendedName>
        <fullName evidence="2">Abasic site processing protein HMCES</fullName>
    </recommendedName>
    <alternativeName>
        <fullName evidence="9">Embryonic stem cell-specific 5-hydroxymethylcytosine-binding protein</fullName>
    </alternativeName>
    <alternativeName>
        <fullName evidence="10">Peptidase HMCES</fullName>
    </alternativeName>
    <alternativeName>
        <fullName evidence="11">SRAP domain-containing protein 1</fullName>
    </alternativeName>
</protein>
<keyword evidence="7" id="KW-0238">DNA-binding</keyword>
<dbReference type="Proteomes" id="UP000549394">
    <property type="component" value="Unassembled WGS sequence"/>
</dbReference>
<evidence type="ECO:0000256" key="8">
    <source>
        <dbReference type="ARBA" id="ARBA00023239"/>
    </source>
</evidence>
<evidence type="ECO:0000313" key="13">
    <source>
        <dbReference type="Proteomes" id="UP000549394"/>
    </source>
</evidence>
<sequence length="301" mass="34625">MCGRFACTLAPEEICKSCSRKTKSNKSQEPTWRDAPGSNKYYSSYNIAPGSFTPVLVSEKHFSEDLEKTEESVKDDKKVNYVVQPMRWGLVPFWHKGESIKSVGYNMINCRSDTMESKNAFSVPLKKGKRCVVLLNGYYEWQEKNDVTGKKQPFFITNKSSEEKQSLLTVAGIFDTWKPKDGEDLVNSYTIITVDAHEDLKWLHNRMPAILKNDKEVYDWLENGELSLIRPINEVNYHPVSSAVNTVSNKGEDCAKEVELKKPEESASSKFMSNWLKRKSNDKEIKEEVKEKIKKEEIKQE</sequence>
<evidence type="ECO:0000256" key="7">
    <source>
        <dbReference type="ARBA" id="ARBA00023125"/>
    </source>
</evidence>
<dbReference type="GO" id="GO:0016829">
    <property type="term" value="F:lyase activity"/>
    <property type="evidence" value="ECO:0007669"/>
    <property type="project" value="UniProtKB-KW"/>
</dbReference>
<comment type="similarity">
    <text evidence="1">Belongs to the SOS response-associated peptidase family.</text>
</comment>
<keyword evidence="6" id="KW-0190">Covalent protein-DNA linkage</keyword>
<organism evidence="12 13">
    <name type="scientific">Dimorphilus gyrociliatus</name>
    <dbReference type="NCBI Taxonomy" id="2664684"/>
    <lineage>
        <taxon>Eukaryota</taxon>
        <taxon>Metazoa</taxon>
        <taxon>Spiralia</taxon>
        <taxon>Lophotrochozoa</taxon>
        <taxon>Annelida</taxon>
        <taxon>Polychaeta</taxon>
        <taxon>Polychaeta incertae sedis</taxon>
        <taxon>Dinophilidae</taxon>
        <taxon>Dimorphilus</taxon>
    </lineage>
</organism>
<reference evidence="12 13" key="1">
    <citation type="submission" date="2020-08" db="EMBL/GenBank/DDBJ databases">
        <authorList>
            <person name="Hejnol A."/>
        </authorList>
    </citation>
    <scope>NUCLEOTIDE SEQUENCE [LARGE SCALE GENOMIC DNA]</scope>
</reference>
<evidence type="ECO:0000256" key="11">
    <source>
        <dbReference type="ARBA" id="ARBA00031130"/>
    </source>
</evidence>
<evidence type="ECO:0000256" key="3">
    <source>
        <dbReference type="ARBA" id="ARBA00022670"/>
    </source>
</evidence>
<keyword evidence="5" id="KW-0378">Hydrolase</keyword>
<dbReference type="OrthoDB" id="2111841at2759"/>
<dbReference type="Gene3D" id="3.90.1680.10">
    <property type="entry name" value="SOS response associated peptidase-like"/>
    <property type="match status" value="1"/>
</dbReference>
<evidence type="ECO:0000313" key="12">
    <source>
        <dbReference type="EMBL" id="CAD5122401.1"/>
    </source>
</evidence>
<accession>A0A7I8W2K7</accession>
<keyword evidence="8" id="KW-0456">Lyase</keyword>
<evidence type="ECO:0000256" key="6">
    <source>
        <dbReference type="ARBA" id="ARBA00023124"/>
    </source>
</evidence>
<dbReference type="GO" id="GO:0008233">
    <property type="term" value="F:peptidase activity"/>
    <property type="evidence" value="ECO:0007669"/>
    <property type="project" value="UniProtKB-KW"/>
</dbReference>
<keyword evidence="3" id="KW-0645">Protease</keyword>
<keyword evidence="4" id="KW-0227">DNA damage</keyword>
<dbReference type="InterPro" id="IPR003738">
    <property type="entry name" value="SRAP"/>
</dbReference>
<dbReference type="PANTHER" id="PTHR13604">
    <property type="entry name" value="DC12-RELATED"/>
    <property type="match status" value="1"/>
</dbReference>
<dbReference type="PANTHER" id="PTHR13604:SF0">
    <property type="entry name" value="ABASIC SITE PROCESSING PROTEIN HMCES"/>
    <property type="match status" value="1"/>
</dbReference>
<dbReference type="SUPFAM" id="SSF143081">
    <property type="entry name" value="BB1717-like"/>
    <property type="match status" value="1"/>
</dbReference>
<proteinExistence type="inferred from homology"/>
<dbReference type="GO" id="GO:0003697">
    <property type="term" value="F:single-stranded DNA binding"/>
    <property type="evidence" value="ECO:0007669"/>
    <property type="project" value="InterPro"/>
</dbReference>
<dbReference type="GO" id="GO:0106300">
    <property type="term" value="P:protein-DNA covalent cross-linking repair"/>
    <property type="evidence" value="ECO:0007669"/>
    <property type="project" value="InterPro"/>
</dbReference>
<keyword evidence="13" id="KW-1185">Reference proteome</keyword>
<gene>
    <name evidence="12" type="ORF">DGYR_LOCUS10217</name>
</gene>
<dbReference type="Pfam" id="PF02586">
    <property type="entry name" value="SRAP"/>
    <property type="match status" value="1"/>
</dbReference>
<evidence type="ECO:0000256" key="9">
    <source>
        <dbReference type="ARBA" id="ARBA00030390"/>
    </source>
</evidence>
<evidence type="ECO:0000256" key="2">
    <source>
        <dbReference type="ARBA" id="ARBA00015888"/>
    </source>
</evidence>
<dbReference type="EMBL" id="CAJFCJ010000017">
    <property type="protein sequence ID" value="CAD5122401.1"/>
    <property type="molecule type" value="Genomic_DNA"/>
</dbReference>
<evidence type="ECO:0000256" key="4">
    <source>
        <dbReference type="ARBA" id="ARBA00022763"/>
    </source>
</evidence>
<dbReference type="AlphaFoldDB" id="A0A7I8W2K7"/>
<comment type="caution">
    <text evidence="12">The sequence shown here is derived from an EMBL/GenBank/DDBJ whole genome shotgun (WGS) entry which is preliminary data.</text>
</comment>
<name>A0A7I8W2K7_9ANNE</name>
<evidence type="ECO:0000256" key="5">
    <source>
        <dbReference type="ARBA" id="ARBA00022801"/>
    </source>
</evidence>
<evidence type="ECO:0000256" key="10">
    <source>
        <dbReference type="ARBA" id="ARBA00030898"/>
    </source>
</evidence>
<evidence type="ECO:0000256" key="1">
    <source>
        <dbReference type="ARBA" id="ARBA00008136"/>
    </source>
</evidence>
<dbReference type="InterPro" id="IPR036590">
    <property type="entry name" value="SRAP-like"/>
</dbReference>